<dbReference type="EMBL" id="FWXW01000003">
    <property type="protein sequence ID" value="SMC54584.1"/>
    <property type="molecule type" value="Genomic_DNA"/>
</dbReference>
<keyword evidence="2 4" id="KW-0820">tRNA-binding</keyword>
<comment type="function">
    <text evidence="4">An aminoacyl-tRNA editing enzyme that deacylates mischarged D-aminoacyl-tRNAs. Also deacylates mischarged glycyl-tRNA(Ala), protecting cells against glycine mischarging by AlaRS. Acts via tRNA-based rather than protein-based catalysis; rejects L-amino acids rather than detecting D-amino acids in the active site. By recycling D-aminoacyl-tRNA to D-amino acids and free tRNA molecules, this enzyme counteracts the toxicity associated with the formation of D-aminoacyl-tRNA entities in vivo and helps enforce protein L-homochirality.</text>
</comment>
<keyword evidence="4" id="KW-0694">RNA-binding</keyword>
<dbReference type="Proteomes" id="UP000192790">
    <property type="component" value="Unassembled WGS sequence"/>
</dbReference>
<dbReference type="HAMAP" id="MF_00518">
    <property type="entry name" value="Deacylase_Dtd"/>
    <property type="match status" value="1"/>
</dbReference>
<comment type="subunit">
    <text evidence="4">Homodimer.</text>
</comment>
<proteinExistence type="inferred from homology"/>
<dbReference type="PANTHER" id="PTHR10472:SF5">
    <property type="entry name" value="D-AMINOACYL-TRNA DEACYLASE 1"/>
    <property type="match status" value="1"/>
</dbReference>
<evidence type="ECO:0000256" key="4">
    <source>
        <dbReference type="HAMAP-Rule" id="MF_00518"/>
    </source>
</evidence>
<dbReference type="GO" id="GO:0051500">
    <property type="term" value="F:D-tyrosyl-tRNA(Tyr) deacylase activity"/>
    <property type="evidence" value="ECO:0007669"/>
    <property type="project" value="TreeGrafter"/>
</dbReference>
<dbReference type="FunFam" id="3.50.80.10:FF:000001">
    <property type="entry name" value="D-aminoacyl-tRNA deacylase"/>
    <property type="match status" value="1"/>
</dbReference>
<reference evidence="5 6" key="1">
    <citation type="submission" date="2017-04" db="EMBL/GenBank/DDBJ databases">
        <authorList>
            <person name="Afonso C.L."/>
            <person name="Miller P.J."/>
            <person name="Scott M.A."/>
            <person name="Spackman E."/>
            <person name="Goraichik I."/>
            <person name="Dimitrov K.M."/>
            <person name="Suarez D.L."/>
            <person name="Swayne D.E."/>
        </authorList>
    </citation>
    <scope>NUCLEOTIDE SEQUENCE [LARGE SCALE GENOMIC DNA]</scope>
    <source>
        <strain evidence="5 6">DSM 12816</strain>
    </source>
</reference>
<sequence length="148" mass="16085">MRAVVTRVTSASVTSGEELLGEIGPGFLILLGIGTGDTEETVNKLTDKIAFLRVFEDEGGKMNLSLKDSGGAMLVISQFTLYANCRRGRRPDFLEAARPELAVPLYEAFTERCRSHGFRVETGRFGANMKVSSVNDGPVTLLLDTDLL</sequence>
<dbReference type="GO" id="GO:0000049">
    <property type="term" value="F:tRNA binding"/>
    <property type="evidence" value="ECO:0007669"/>
    <property type="project" value="UniProtKB-UniRule"/>
</dbReference>
<evidence type="ECO:0000313" key="6">
    <source>
        <dbReference type="Proteomes" id="UP000192790"/>
    </source>
</evidence>
<comment type="catalytic activity">
    <reaction evidence="4">
        <text>glycyl-tRNA(Ala) + H2O = tRNA(Ala) + glycine + H(+)</text>
        <dbReference type="Rhea" id="RHEA:53744"/>
        <dbReference type="Rhea" id="RHEA-COMP:9657"/>
        <dbReference type="Rhea" id="RHEA-COMP:13640"/>
        <dbReference type="ChEBI" id="CHEBI:15377"/>
        <dbReference type="ChEBI" id="CHEBI:15378"/>
        <dbReference type="ChEBI" id="CHEBI:57305"/>
        <dbReference type="ChEBI" id="CHEBI:78442"/>
        <dbReference type="ChEBI" id="CHEBI:78522"/>
    </reaction>
</comment>
<evidence type="ECO:0000313" key="5">
    <source>
        <dbReference type="EMBL" id="SMC54584.1"/>
    </source>
</evidence>
<dbReference type="Pfam" id="PF02580">
    <property type="entry name" value="Tyr_Deacylase"/>
    <property type="match status" value="1"/>
</dbReference>
<gene>
    <name evidence="4" type="primary">dtd</name>
    <name evidence="5" type="ORF">SAMN02745168_1403</name>
</gene>
<keyword evidence="3 4" id="KW-0378">Hydrolase</keyword>
<dbReference type="NCBIfam" id="TIGR00256">
    <property type="entry name" value="D-aminoacyl-tRNA deacylase"/>
    <property type="match status" value="1"/>
</dbReference>
<dbReference type="STRING" id="1122930.SAMN02745168_1403"/>
<dbReference type="GO" id="GO:0106026">
    <property type="term" value="F:Gly-tRNA(Ala) deacylase activity"/>
    <property type="evidence" value="ECO:0007669"/>
    <property type="project" value="UniProtKB-UniRule"/>
</dbReference>
<dbReference type="EC" id="3.1.1.96" evidence="4"/>
<dbReference type="GO" id="GO:0005737">
    <property type="term" value="C:cytoplasm"/>
    <property type="evidence" value="ECO:0007669"/>
    <property type="project" value="UniProtKB-SubCell"/>
</dbReference>
<keyword evidence="6" id="KW-1185">Reference proteome</keyword>
<dbReference type="InterPro" id="IPR023509">
    <property type="entry name" value="DTD-like_sf"/>
</dbReference>
<feature type="short sequence motif" description="Gly-cisPro motif, important for rejection of L-amino acids" evidence="4">
    <location>
        <begin position="137"/>
        <end position="138"/>
    </location>
</feature>
<keyword evidence="4" id="KW-0963">Cytoplasm</keyword>
<dbReference type="CDD" id="cd00563">
    <property type="entry name" value="Dtyr_deacylase"/>
    <property type="match status" value="1"/>
</dbReference>
<dbReference type="SUPFAM" id="SSF69500">
    <property type="entry name" value="DTD-like"/>
    <property type="match status" value="1"/>
</dbReference>
<evidence type="ECO:0000256" key="2">
    <source>
        <dbReference type="ARBA" id="ARBA00022555"/>
    </source>
</evidence>
<evidence type="ECO:0000256" key="1">
    <source>
        <dbReference type="ARBA" id="ARBA00009673"/>
    </source>
</evidence>
<accession>A0A1W2A1P9</accession>
<dbReference type="InterPro" id="IPR003732">
    <property type="entry name" value="Daa-tRNA_deacyls_DTD"/>
</dbReference>
<dbReference type="AlphaFoldDB" id="A0A1W2A1P9"/>
<evidence type="ECO:0000256" key="3">
    <source>
        <dbReference type="ARBA" id="ARBA00022801"/>
    </source>
</evidence>
<dbReference type="RefSeq" id="WP_084234017.1">
    <property type="nucleotide sequence ID" value="NZ_FWXW01000003.1"/>
</dbReference>
<name>A0A1W2A1P9_9FIRM</name>
<dbReference type="GO" id="GO:0019478">
    <property type="term" value="P:D-amino acid catabolic process"/>
    <property type="evidence" value="ECO:0007669"/>
    <property type="project" value="UniProtKB-UniRule"/>
</dbReference>
<dbReference type="PANTHER" id="PTHR10472">
    <property type="entry name" value="D-TYROSYL-TRNA TYR DEACYLASE"/>
    <property type="match status" value="1"/>
</dbReference>
<comment type="domain">
    <text evidence="4">A Gly-cisPro motif from one monomer fits into the active site of the other monomer to allow specific chiral rejection of L-amino acids.</text>
</comment>
<comment type="catalytic activity">
    <reaction evidence="4">
        <text>a D-aminoacyl-tRNA + H2O = a tRNA + a D-alpha-amino acid + H(+)</text>
        <dbReference type="Rhea" id="RHEA:13953"/>
        <dbReference type="Rhea" id="RHEA-COMP:10123"/>
        <dbReference type="Rhea" id="RHEA-COMP:10124"/>
        <dbReference type="ChEBI" id="CHEBI:15377"/>
        <dbReference type="ChEBI" id="CHEBI:15378"/>
        <dbReference type="ChEBI" id="CHEBI:59871"/>
        <dbReference type="ChEBI" id="CHEBI:78442"/>
        <dbReference type="ChEBI" id="CHEBI:79333"/>
        <dbReference type="EC" id="3.1.1.96"/>
    </reaction>
</comment>
<dbReference type="Gene3D" id="3.50.80.10">
    <property type="entry name" value="D-tyrosyl-tRNA(Tyr) deacylase"/>
    <property type="match status" value="1"/>
</dbReference>
<organism evidence="5 6">
    <name type="scientific">Papillibacter cinnamivorans DSM 12816</name>
    <dbReference type="NCBI Taxonomy" id="1122930"/>
    <lineage>
        <taxon>Bacteria</taxon>
        <taxon>Bacillati</taxon>
        <taxon>Bacillota</taxon>
        <taxon>Clostridia</taxon>
        <taxon>Eubacteriales</taxon>
        <taxon>Oscillospiraceae</taxon>
        <taxon>Papillibacter</taxon>
    </lineage>
</organism>
<dbReference type="EC" id="3.1.1.-" evidence="4"/>
<dbReference type="OrthoDB" id="9801395at2"/>
<comment type="subcellular location">
    <subcellularLocation>
        <location evidence="4">Cytoplasm</location>
    </subcellularLocation>
</comment>
<comment type="similarity">
    <text evidence="1 4">Belongs to the DTD family.</text>
</comment>
<protein>
    <recommendedName>
        <fullName evidence="4">D-aminoacyl-tRNA deacylase</fullName>
        <shortName evidence="4">DTD</shortName>
        <ecNumber evidence="4">3.1.1.96</ecNumber>
    </recommendedName>
    <alternativeName>
        <fullName evidence="4">Gly-tRNA(Ala) deacylase</fullName>
        <ecNumber evidence="4">3.1.1.-</ecNumber>
    </alternativeName>
</protein>
<dbReference type="GO" id="GO:0043908">
    <property type="term" value="F:Ser(Gly)-tRNA(Ala) hydrolase activity"/>
    <property type="evidence" value="ECO:0007669"/>
    <property type="project" value="UniProtKB-UniRule"/>
</dbReference>